<dbReference type="InterPro" id="IPR042118">
    <property type="entry name" value="QueA_dom1"/>
</dbReference>
<keyword evidence="6 13" id="KW-0949">S-adenosyl-L-methionine</keyword>
<evidence type="ECO:0000256" key="10">
    <source>
        <dbReference type="ARBA" id="ARBA00066503"/>
    </source>
</evidence>
<dbReference type="EMBL" id="AFOC01000059">
    <property type="protein sequence ID" value="EGV50884.1"/>
    <property type="molecule type" value="Genomic_DNA"/>
</dbReference>
<evidence type="ECO:0000256" key="11">
    <source>
        <dbReference type="ARBA" id="ARBA00069325"/>
    </source>
</evidence>
<comment type="subunit">
    <text evidence="3 13">Monomer.</text>
</comment>
<evidence type="ECO:0000256" key="12">
    <source>
        <dbReference type="ARBA" id="ARBA00076160"/>
    </source>
</evidence>
<evidence type="ECO:0000256" key="4">
    <source>
        <dbReference type="ARBA" id="ARBA00022490"/>
    </source>
</evidence>
<organism evidence="14 15">
    <name type="scientific">endosymbiont of Riftia pachyptila</name>
    <name type="common">vent Ph05</name>
    <dbReference type="NCBI Taxonomy" id="1048808"/>
    <lineage>
        <taxon>Bacteria</taxon>
        <taxon>Pseudomonadati</taxon>
        <taxon>Pseudomonadota</taxon>
        <taxon>Gammaproteobacteria</taxon>
        <taxon>sulfur-oxidizing symbionts</taxon>
    </lineage>
</organism>
<dbReference type="PATRIC" id="fig|1048808.3.peg.2137"/>
<dbReference type="InterPro" id="IPR003699">
    <property type="entry name" value="QueA"/>
</dbReference>
<evidence type="ECO:0000313" key="14">
    <source>
        <dbReference type="EMBL" id="EGV50884.1"/>
    </source>
</evidence>
<dbReference type="Gene3D" id="2.40.10.240">
    <property type="entry name" value="QueA-like"/>
    <property type="match status" value="1"/>
</dbReference>
<gene>
    <name evidence="13 14" type="primary">queA</name>
    <name evidence="14" type="ORF">Rifp1Sym_cf00190</name>
</gene>
<comment type="similarity">
    <text evidence="9 13">Belongs to the QueA family.</text>
</comment>
<evidence type="ECO:0000256" key="2">
    <source>
        <dbReference type="ARBA" id="ARBA00004691"/>
    </source>
</evidence>
<comment type="subcellular location">
    <subcellularLocation>
        <location evidence="1 13">Cytoplasm</location>
    </subcellularLocation>
</comment>
<dbReference type="EC" id="2.4.99.17" evidence="10 13"/>
<dbReference type="GO" id="GO:0051075">
    <property type="term" value="F:S-adenosylmethionine:tRNA ribosyltransferase-isomerase activity"/>
    <property type="evidence" value="ECO:0007669"/>
    <property type="project" value="UniProtKB-EC"/>
</dbReference>
<dbReference type="GO" id="GO:0008616">
    <property type="term" value="P:tRNA queuosine(34) biosynthetic process"/>
    <property type="evidence" value="ECO:0007669"/>
    <property type="project" value="UniProtKB-UniRule"/>
</dbReference>
<evidence type="ECO:0000256" key="3">
    <source>
        <dbReference type="ARBA" id="ARBA00011245"/>
    </source>
</evidence>
<dbReference type="Proteomes" id="UP000004491">
    <property type="component" value="Unassembled WGS sequence"/>
</dbReference>
<keyword evidence="7 13" id="KW-0671">Queuosine biosynthesis</keyword>
<accession>G2DET7</accession>
<dbReference type="Pfam" id="PF02547">
    <property type="entry name" value="Queuosine_synth"/>
    <property type="match status" value="1"/>
</dbReference>
<dbReference type="Gene3D" id="3.40.1780.10">
    <property type="entry name" value="QueA-like"/>
    <property type="match status" value="1"/>
</dbReference>
<dbReference type="GO" id="GO:0005737">
    <property type="term" value="C:cytoplasm"/>
    <property type="evidence" value="ECO:0007669"/>
    <property type="project" value="UniProtKB-SubCell"/>
</dbReference>
<dbReference type="NCBIfam" id="TIGR00113">
    <property type="entry name" value="queA"/>
    <property type="match status" value="1"/>
</dbReference>
<evidence type="ECO:0000256" key="13">
    <source>
        <dbReference type="HAMAP-Rule" id="MF_00113"/>
    </source>
</evidence>
<keyword evidence="15" id="KW-1185">Reference proteome</keyword>
<evidence type="ECO:0000256" key="7">
    <source>
        <dbReference type="ARBA" id="ARBA00022785"/>
    </source>
</evidence>
<dbReference type="PANTHER" id="PTHR30307">
    <property type="entry name" value="S-ADENOSYLMETHIONINE:TRNA RIBOSYLTRANSFERASE-ISOMERASE"/>
    <property type="match status" value="1"/>
</dbReference>
<name>G2DET7_9GAMM</name>
<keyword evidence="4 13" id="KW-0963">Cytoplasm</keyword>
<evidence type="ECO:0000256" key="1">
    <source>
        <dbReference type="ARBA" id="ARBA00004496"/>
    </source>
</evidence>
<dbReference type="NCBIfam" id="NF001140">
    <property type="entry name" value="PRK00147.1"/>
    <property type="match status" value="1"/>
</dbReference>
<comment type="pathway">
    <text evidence="2 13">tRNA modification; tRNA-queuosine biosynthesis.</text>
</comment>
<keyword evidence="14" id="KW-0413">Isomerase</keyword>
<evidence type="ECO:0000256" key="6">
    <source>
        <dbReference type="ARBA" id="ARBA00022691"/>
    </source>
</evidence>
<protein>
    <recommendedName>
        <fullName evidence="11 13">S-adenosylmethionine:tRNA ribosyltransferase-isomerase</fullName>
        <ecNumber evidence="10 13">2.4.99.17</ecNumber>
    </recommendedName>
    <alternativeName>
        <fullName evidence="12 13">Queuosine biosynthesis protein QueA</fullName>
    </alternativeName>
</protein>
<comment type="function">
    <text evidence="13">Transfers and isomerizes the ribose moiety from AdoMet to the 7-aminomethyl group of 7-deazaguanine (preQ1-tRNA) to give epoxyqueuosine (oQ-tRNA).</text>
</comment>
<evidence type="ECO:0000256" key="5">
    <source>
        <dbReference type="ARBA" id="ARBA00022679"/>
    </source>
</evidence>
<proteinExistence type="inferred from homology"/>
<reference evidence="14" key="1">
    <citation type="journal article" date="2011" name="ISME J.">
        <title>The endosymbionts of the deep-sea tubeworms Riftia pachyptila and Tevnia jerichonana share an identical physiology as revealed by proteogenomic analyses.</title>
        <authorList>
            <person name="Gardebrecht A."/>
            <person name="Markert S."/>
            <person name="Felbeck H."/>
            <person name="Thuermer A."/>
            <person name="Albrecht D."/>
            <person name="Wollherr A."/>
            <person name="Kabisch J."/>
            <person name="Lehmann R."/>
            <person name="Daniel R."/>
            <person name="Liesegang H."/>
            <person name="Hecker M."/>
            <person name="Sievert S.M."/>
            <person name="Schweder T."/>
        </authorList>
    </citation>
    <scope>NUCLEOTIDE SEQUENCE [LARGE SCALE GENOMIC DNA]</scope>
</reference>
<evidence type="ECO:0000256" key="9">
    <source>
        <dbReference type="ARBA" id="ARBA00061210"/>
    </source>
</evidence>
<dbReference type="AlphaFoldDB" id="G2DET7"/>
<dbReference type="InterPro" id="IPR036100">
    <property type="entry name" value="QueA_sf"/>
</dbReference>
<sequence length="363" mass="40577">MLLIPQGFPACYYPRPMRLSDFRYELPDELIAQFPQPSRTASRLLCLDGSSGRVVDRQFTQLPDLLQAGDLLVFNDTRVMRARLYGRKASGGRVELLIERVLAPQRVLAHVRASKSPKPGSRLLLGEADTEVEVVAREGALFELSLADGDFYQLMERQGHIPLPPYITRSDQVLDQERYQTVYARSEGAVAAPTAGLHFDQPLLDRLAATGVGMAHVTLHVGAGTFQPVRVENLDEHEMHSEYLEVDEVVCEKIREIRARGGRVVAVGTTTVRSLETASADGNIRPYRGDTRLFIRPGYRFSSVDAMVTNFHLPESTLLMLVSAFSGYDAVMAAYRHAVEQRYRFFSYGDAMFLTPSSSAKYE</sequence>
<keyword evidence="5 13" id="KW-0808">Transferase</keyword>
<dbReference type="PANTHER" id="PTHR30307:SF0">
    <property type="entry name" value="S-ADENOSYLMETHIONINE:TRNA RIBOSYLTRANSFERASE-ISOMERASE"/>
    <property type="match status" value="1"/>
</dbReference>
<dbReference type="SUPFAM" id="SSF111337">
    <property type="entry name" value="QueA-like"/>
    <property type="match status" value="1"/>
</dbReference>
<dbReference type="UniPathway" id="UPA00392"/>
<evidence type="ECO:0000313" key="15">
    <source>
        <dbReference type="Proteomes" id="UP000004491"/>
    </source>
</evidence>
<evidence type="ECO:0000256" key="8">
    <source>
        <dbReference type="ARBA" id="ARBA00052751"/>
    </source>
</evidence>
<comment type="catalytic activity">
    <reaction evidence="8 13">
        <text>7-aminomethyl-7-carbaguanosine(34) in tRNA + S-adenosyl-L-methionine = epoxyqueuosine(34) in tRNA + adenine + L-methionine + 2 H(+)</text>
        <dbReference type="Rhea" id="RHEA:32155"/>
        <dbReference type="Rhea" id="RHEA-COMP:10342"/>
        <dbReference type="Rhea" id="RHEA-COMP:18582"/>
        <dbReference type="ChEBI" id="CHEBI:15378"/>
        <dbReference type="ChEBI" id="CHEBI:16708"/>
        <dbReference type="ChEBI" id="CHEBI:57844"/>
        <dbReference type="ChEBI" id="CHEBI:59789"/>
        <dbReference type="ChEBI" id="CHEBI:82833"/>
        <dbReference type="ChEBI" id="CHEBI:194443"/>
        <dbReference type="EC" id="2.4.99.17"/>
    </reaction>
</comment>
<comment type="caution">
    <text evidence="14">The sequence shown here is derived from an EMBL/GenBank/DDBJ whole genome shotgun (WGS) entry which is preliminary data.</text>
</comment>
<dbReference type="InterPro" id="IPR042119">
    <property type="entry name" value="QueA_dom2"/>
</dbReference>
<dbReference type="FunFam" id="3.40.1780.10:FF:000001">
    <property type="entry name" value="S-adenosylmethionine:tRNA ribosyltransferase-isomerase"/>
    <property type="match status" value="1"/>
</dbReference>
<dbReference type="HAMAP" id="MF_00113">
    <property type="entry name" value="QueA"/>
    <property type="match status" value="1"/>
</dbReference>